<keyword evidence="2" id="KW-1185">Reference proteome</keyword>
<evidence type="ECO:0000313" key="1">
    <source>
        <dbReference type="EMBL" id="KAJ8684758.1"/>
    </source>
</evidence>
<comment type="caution">
    <text evidence="1">The sequence shown here is derived from an EMBL/GenBank/DDBJ whole genome shotgun (WGS) entry which is preliminary data.</text>
</comment>
<reference evidence="1" key="1">
    <citation type="submission" date="2023-04" db="EMBL/GenBank/DDBJ databases">
        <title>A chromosome-level genome assembly of the parasitoid wasp Eretmocerus hayati.</title>
        <authorList>
            <person name="Zhong Y."/>
            <person name="Liu S."/>
            <person name="Liu Y."/>
        </authorList>
    </citation>
    <scope>NUCLEOTIDE SEQUENCE</scope>
    <source>
        <strain evidence="1">ZJU_SS_LIU_2023</strain>
    </source>
</reference>
<protein>
    <submittedName>
        <fullName evidence="1">Uncharacterized protein</fullName>
    </submittedName>
</protein>
<dbReference type="EMBL" id="CM056741">
    <property type="protein sequence ID" value="KAJ8684758.1"/>
    <property type="molecule type" value="Genomic_DNA"/>
</dbReference>
<sequence length="408" mass="45578">MSRSNRPRRNSTQIKPEPLSEISERPKCQKKSDAGFHNQSNMETDSPTCASSLQPGGTIEIVQGTNVQLLSLSSDVQLESEQDTNPQSNDTSNFDSNTNWVQRADMQNLSMDQISQSKSLEPPTLGLSNENKNQGKLIFNDVSEEHNNNSLDDSSDSGKKIPESGIKILKIEEIQESFTLDEDVGKLEVCDATASFFGFIDYVGDKDKTLKNGSVSNIVLNNNSETRIQISAWNELMPKLQNIAKIGYIIEAENLLVKSDDKSFNRGSIPKYFEVQDISNFTIIGRLQEIPKDCTIMNVTFDRINKARGNIRIRGVIKTPPRLSVSKQFGNKIIGGITNGNDVIEIQLPQELKVDYIEKGDHVEIIGLLQKKSIGVHVIKIEDIQGIVKLENARIENLEYFLQANNHI</sequence>
<name>A0ACC2PMS8_9HYME</name>
<gene>
    <name evidence="1" type="ORF">QAD02_020551</name>
</gene>
<dbReference type="Proteomes" id="UP001239111">
    <property type="component" value="Chromosome 1"/>
</dbReference>
<organism evidence="1 2">
    <name type="scientific">Eretmocerus hayati</name>
    <dbReference type="NCBI Taxonomy" id="131215"/>
    <lineage>
        <taxon>Eukaryota</taxon>
        <taxon>Metazoa</taxon>
        <taxon>Ecdysozoa</taxon>
        <taxon>Arthropoda</taxon>
        <taxon>Hexapoda</taxon>
        <taxon>Insecta</taxon>
        <taxon>Pterygota</taxon>
        <taxon>Neoptera</taxon>
        <taxon>Endopterygota</taxon>
        <taxon>Hymenoptera</taxon>
        <taxon>Apocrita</taxon>
        <taxon>Proctotrupomorpha</taxon>
        <taxon>Chalcidoidea</taxon>
        <taxon>Aphelinidae</taxon>
        <taxon>Aphelininae</taxon>
        <taxon>Eretmocerus</taxon>
    </lineage>
</organism>
<accession>A0ACC2PMS8</accession>
<evidence type="ECO:0000313" key="2">
    <source>
        <dbReference type="Proteomes" id="UP001239111"/>
    </source>
</evidence>
<proteinExistence type="predicted"/>